<feature type="transmembrane region" description="Helical" evidence="2">
    <location>
        <begin position="54"/>
        <end position="74"/>
    </location>
</feature>
<accession>A0ABU3KIZ9</accession>
<organism evidence="3 4">
    <name type="scientific">Rhodoferax potami</name>
    <dbReference type="NCBI Taxonomy" id="3068338"/>
    <lineage>
        <taxon>Bacteria</taxon>
        <taxon>Pseudomonadati</taxon>
        <taxon>Pseudomonadota</taxon>
        <taxon>Betaproteobacteria</taxon>
        <taxon>Burkholderiales</taxon>
        <taxon>Comamonadaceae</taxon>
        <taxon>Rhodoferax</taxon>
    </lineage>
</organism>
<feature type="compositionally biased region" description="Low complexity" evidence="1">
    <location>
        <begin position="32"/>
        <end position="44"/>
    </location>
</feature>
<name>A0ABU3KIZ9_9BURK</name>
<keyword evidence="2" id="KW-0812">Transmembrane</keyword>
<gene>
    <name evidence="3" type="ORF">RAE19_00640</name>
</gene>
<sequence>MSLPQPRSPEEKQPVDTDLQVQAVPGHGIPSQDPDPAAQLPLPLEDSEREAQSVLVGGGLIAGAAVGAAIGVMISGPVGVVVGAGIGAVTGAAGAVNTAASDQQTLQDPGR</sequence>
<evidence type="ECO:0000313" key="4">
    <source>
        <dbReference type="Proteomes" id="UP001321700"/>
    </source>
</evidence>
<protein>
    <submittedName>
        <fullName evidence="3">Bacteriocin</fullName>
    </submittedName>
</protein>
<feature type="transmembrane region" description="Helical" evidence="2">
    <location>
        <begin position="80"/>
        <end position="100"/>
    </location>
</feature>
<evidence type="ECO:0000256" key="1">
    <source>
        <dbReference type="SAM" id="MobiDB-lite"/>
    </source>
</evidence>
<dbReference type="EMBL" id="JAVBIK010000001">
    <property type="protein sequence ID" value="MDT7517262.1"/>
    <property type="molecule type" value="Genomic_DNA"/>
</dbReference>
<keyword evidence="2" id="KW-0472">Membrane</keyword>
<evidence type="ECO:0000256" key="2">
    <source>
        <dbReference type="SAM" id="Phobius"/>
    </source>
</evidence>
<evidence type="ECO:0000313" key="3">
    <source>
        <dbReference type="EMBL" id="MDT7517262.1"/>
    </source>
</evidence>
<feature type="region of interest" description="Disordered" evidence="1">
    <location>
        <begin position="24"/>
        <end position="46"/>
    </location>
</feature>
<keyword evidence="4" id="KW-1185">Reference proteome</keyword>
<proteinExistence type="predicted"/>
<comment type="caution">
    <text evidence="3">The sequence shown here is derived from an EMBL/GenBank/DDBJ whole genome shotgun (WGS) entry which is preliminary data.</text>
</comment>
<reference evidence="3 4" key="1">
    <citation type="submission" date="2023-08" db="EMBL/GenBank/DDBJ databases">
        <title>Rhodoferax potami sp. nov. and Rhodoferax mekongensis sp. nov., isolated from the Mekong River in Thailand.</title>
        <authorList>
            <person name="Kitikhun S."/>
            <person name="Charoenyingcharoen P."/>
            <person name="Siriarchawattana P."/>
            <person name="Likhitrattanapisal S."/>
            <person name="Nilsakha T."/>
            <person name="Chanpet A."/>
            <person name="Rattanawaree P."/>
            <person name="Ingsriswang S."/>
        </authorList>
    </citation>
    <scope>NUCLEOTIDE SEQUENCE [LARGE SCALE GENOMIC DNA]</scope>
    <source>
        <strain evidence="3 4">TBRC 17660</strain>
    </source>
</reference>
<keyword evidence="2" id="KW-1133">Transmembrane helix</keyword>
<dbReference type="RefSeq" id="WP_313873100.1">
    <property type="nucleotide sequence ID" value="NZ_JAVBIK010000001.1"/>
</dbReference>
<dbReference type="Proteomes" id="UP001321700">
    <property type="component" value="Unassembled WGS sequence"/>
</dbReference>